<dbReference type="AlphaFoldDB" id="C4XGK3"/>
<dbReference type="HOGENOM" id="CLU_296971_0_0_7"/>
<accession>C4XGK3</accession>
<evidence type="ECO:0000256" key="9">
    <source>
        <dbReference type="SAM" id="Phobius"/>
    </source>
</evidence>
<feature type="transmembrane region" description="Helical" evidence="9">
    <location>
        <begin position="238"/>
        <end position="264"/>
    </location>
</feature>
<feature type="transmembrane region" description="Helical" evidence="9">
    <location>
        <begin position="400"/>
        <end position="421"/>
    </location>
</feature>
<feature type="transmembrane region" description="Helical" evidence="9">
    <location>
        <begin position="428"/>
        <end position="452"/>
    </location>
</feature>
<dbReference type="PANTHER" id="PTHR33908">
    <property type="entry name" value="MANNOSYLTRANSFERASE YKCB-RELATED"/>
    <property type="match status" value="1"/>
</dbReference>
<feature type="transmembrane region" description="Helical" evidence="9">
    <location>
        <begin position="208"/>
        <end position="226"/>
    </location>
</feature>
<evidence type="ECO:0000256" key="8">
    <source>
        <dbReference type="SAM" id="MobiDB-lite"/>
    </source>
</evidence>
<keyword evidence="3" id="KW-0328">Glycosyltransferase</keyword>
<evidence type="ECO:0000256" key="6">
    <source>
        <dbReference type="ARBA" id="ARBA00022989"/>
    </source>
</evidence>
<keyword evidence="5 9" id="KW-0812">Transmembrane</keyword>
<dbReference type="EMBL" id="AP010904">
    <property type="protein sequence ID" value="BAH73783.1"/>
    <property type="molecule type" value="Genomic_DNA"/>
</dbReference>
<feature type="compositionally biased region" description="Low complexity" evidence="8">
    <location>
        <begin position="1"/>
        <end position="20"/>
    </location>
</feature>
<feature type="domain" description="Glycosyltransferase RgtA/B/C/D-like" evidence="10">
    <location>
        <begin position="138"/>
        <end position="301"/>
    </location>
</feature>
<evidence type="ECO:0000313" key="12">
    <source>
        <dbReference type="Proteomes" id="UP000009071"/>
    </source>
</evidence>
<evidence type="ECO:0000256" key="5">
    <source>
        <dbReference type="ARBA" id="ARBA00022692"/>
    </source>
</evidence>
<evidence type="ECO:0000256" key="7">
    <source>
        <dbReference type="ARBA" id="ARBA00023136"/>
    </source>
</evidence>
<keyword evidence="6 9" id="KW-1133">Transmembrane helix</keyword>
<feature type="transmembrane region" description="Helical" evidence="9">
    <location>
        <begin position="311"/>
        <end position="334"/>
    </location>
</feature>
<dbReference type="KEGG" id="dma:DMR_02920"/>
<evidence type="ECO:0000256" key="4">
    <source>
        <dbReference type="ARBA" id="ARBA00022679"/>
    </source>
</evidence>
<dbReference type="InterPro" id="IPR050297">
    <property type="entry name" value="LipidA_mod_glycosyltrf_83"/>
</dbReference>
<protein>
    <submittedName>
        <fullName evidence="11">Hypothetical membrane protein</fullName>
    </submittedName>
</protein>
<feature type="transmembrane region" description="Helical" evidence="9">
    <location>
        <begin position="371"/>
        <end position="388"/>
    </location>
</feature>
<evidence type="ECO:0000313" key="11">
    <source>
        <dbReference type="EMBL" id="BAH73783.1"/>
    </source>
</evidence>
<feature type="transmembrane region" description="Helical" evidence="9">
    <location>
        <begin position="346"/>
        <end position="364"/>
    </location>
</feature>
<keyword evidence="12" id="KW-1185">Reference proteome</keyword>
<evidence type="ECO:0000256" key="3">
    <source>
        <dbReference type="ARBA" id="ARBA00022676"/>
    </source>
</evidence>
<dbReference type="GO" id="GO:0005886">
    <property type="term" value="C:plasma membrane"/>
    <property type="evidence" value="ECO:0007669"/>
    <property type="project" value="UniProtKB-SubCell"/>
</dbReference>
<feature type="transmembrane region" description="Helical" evidence="9">
    <location>
        <begin position="284"/>
        <end position="304"/>
    </location>
</feature>
<keyword evidence="2" id="KW-1003">Cell membrane</keyword>
<dbReference type="eggNOG" id="COG5305">
    <property type="taxonomic scope" value="Bacteria"/>
</dbReference>
<comment type="subcellular location">
    <subcellularLocation>
        <location evidence="1">Cell membrane</location>
        <topology evidence="1">Multi-pass membrane protein</topology>
    </subcellularLocation>
</comment>
<evidence type="ECO:0000256" key="1">
    <source>
        <dbReference type="ARBA" id="ARBA00004651"/>
    </source>
</evidence>
<feature type="region of interest" description="Disordered" evidence="8">
    <location>
        <begin position="1"/>
        <end position="21"/>
    </location>
</feature>
<sequence>MGRPAAPGAAQAGGRADGLGPVRPGATLQKAVCAADGHHVARLWPGPASPEPGRRTGLLHSWPGVIDPLAVKHLTENLRRPWPFLLFLLALAPRLHELGGPSVAFYDELTTLMRAMEPSVADVVAGAAWQYPPFIDFQPPLHYVVVHLMLWFFGHSDFFARLPSALAGAACAPLLFLIGRRLGGTACGLFAGAALAGCLYHVDVSQQVRLYALFGFFFLGASLFLLRALSGGHRRDWLMVGWFGAAAFYTSYLSAGFLAFAVLATGLTLAWPEGDEAPPRRRTLAGLVVACSLILVAFAPWWLATSGLRQYLLGAGAPHLASLGASLEAAFAAFASHYAAFLGRPAYPWLLAGPALAGLLLGLVDPARRRGAVLVGLLFVCVFGLAWGRATTAHHFQVRYVLPCLFAALLAAGLGVSVLLARLSARRAVHILALLLGLGLAAPNIPAAPFFYRRDDSRLKTLAAALDEAAAPRAALILWRESDPWTRPYFEAFTRWYLPGRFLPSLPHGGPDGRSAREALVLVPTSGDASARPLPETATPVAVLAGVGVHRLPLINASPNLPPVAFSAGFRPDTAFGEMAASRNLRATGEGLVLADRGRAGEATYVFTPLPGQTVVLASLAMDARITDYPDDDTPTGRAFVLVGPDADSLIPYDPAAPPPPSKSLTVRLILSPGFEREPVAVTRLEAHLTVSGDPGLPGAGAAQRAARLAANTPVAPCPAGTAYPGQYVLDPSGSVCPWTVALSPGRPAVLGNAGQEAFSPEGLTLAGNPGGAILALGGASVPLPLSGPACLRAFLQPGGEGEAVLAPLFTAEGFDPGAADVGATTVRLQNDPALSCPDAKPCFVAYAATTGYPAKSLELTWFPRLFGDAEGKNGAVAEVALGDGEYRLLDAFLSTRSGRWDGLGVMRRASLDLGGFTGTVRVRFRLTGDGGQLWSAPVYPMAARLVLDTRSLPALELSPGTTPLGVSCPGECRATLGFDGP</sequence>
<proteinExistence type="predicted"/>
<dbReference type="Proteomes" id="UP000009071">
    <property type="component" value="Chromosome"/>
</dbReference>
<name>C4XGK3_SOLM1</name>
<reference evidence="11 12" key="1">
    <citation type="journal article" date="2009" name="Genome Res.">
        <title>Whole genome sequence of Desulfovibrio magneticus strain RS-1 revealed common gene clusters in magnetotactic bacteria.</title>
        <authorList>
            <person name="Nakazawa H."/>
            <person name="Arakaki A."/>
            <person name="Narita-Yamada S."/>
            <person name="Yashiro I."/>
            <person name="Jinno K."/>
            <person name="Aoki N."/>
            <person name="Tsuruyama A."/>
            <person name="Okamura Y."/>
            <person name="Tanikawa S."/>
            <person name="Fujita N."/>
            <person name="Takeyama H."/>
            <person name="Matsunaga T."/>
        </authorList>
    </citation>
    <scope>NUCLEOTIDE SEQUENCE [LARGE SCALE GENOMIC DNA]</scope>
    <source>
        <strain evidence="12">ATCC 700980 / DSM 13731 / RS-1</strain>
    </source>
</reference>
<dbReference type="InterPro" id="IPR038731">
    <property type="entry name" value="RgtA/B/C-like"/>
</dbReference>
<dbReference type="GO" id="GO:0016763">
    <property type="term" value="F:pentosyltransferase activity"/>
    <property type="evidence" value="ECO:0007669"/>
    <property type="project" value="TreeGrafter"/>
</dbReference>
<keyword evidence="7 9" id="KW-0472">Membrane</keyword>
<keyword evidence="4" id="KW-0808">Transferase</keyword>
<organism evidence="11 12">
    <name type="scientific">Solidesulfovibrio magneticus (strain ATCC 700980 / DSM 13731 / RS-1)</name>
    <name type="common">Desulfovibrio magneticus</name>
    <dbReference type="NCBI Taxonomy" id="573370"/>
    <lineage>
        <taxon>Bacteria</taxon>
        <taxon>Pseudomonadati</taxon>
        <taxon>Thermodesulfobacteriota</taxon>
        <taxon>Desulfovibrionia</taxon>
        <taxon>Desulfovibrionales</taxon>
        <taxon>Desulfovibrionaceae</taxon>
        <taxon>Solidesulfovibrio</taxon>
    </lineage>
</organism>
<dbReference type="STRING" id="573370.DMR_02920"/>
<gene>
    <name evidence="11" type="ordered locus">DMR_02920</name>
</gene>
<dbReference type="GO" id="GO:0009103">
    <property type="term" value="P:lipopolysaccharide biosynthetic process"/>
    <property type="evidence" value="ECO:0007669"/>
    <property type="project" value="UniProtKB-ARBA"/>
</dbReference>
<evidence type="ECO:0000259" key="10">
    <source>
        <dbReference type="Pfam" id="PF13231"/>
    </source>
</evidence>
<feature type="transmembrane region" description="Helical" evidence="9">
    <location>
        <begin position="158"/>
        <end position="178"/>
    </location>
</feature>
<feature type="transmembrane region" description="Helical" evidence="9">
    <location>
        <begin position="185"/>
        <end position="202"/>
    </location>
</feature>
<dbReference type="Pfam" id="PF13231">
    <property type="entry name" value="PMT_2"/>
    <property type="match status" value="1"/>
</dbReference>
<dbReference type="PANTHER" id="PTHR33908:SF11">
    <property type="entry name" value="MEMBRANE PROTEIN"/>
    <property type="match status" value="1"/>
</dbReference>
<evidence type="ECO:0000256" key="2">
    <source>
        <dbReference type="ARBA" id="ARBA00022475"/>
    </source>
</evidence>